<proteinExistence type="inferred from homology"/>
<reference evidence="8" key="1">
    <citation type="submission" date="2023-03" db="EMBL/GenBank/DDBJ databases">
        <title>Actinoallomurus iriomotensis NBRC 103681.</title>
        <authorList>
            <person name="Ichikawa N."/>
            <person name="Sato H."/>
            <person name="Tonouchi N."/>
        </authorList>
    </citation>
    <scope>NUCLEOTIDE SEQUENCE</scope>
    <source>
        <strain evidence="8">NBRC 103681</strain>
    </source>
</reference>
<dbReference type="InterPro" id="IPR007260">
    <property type="entry name" value="NanE"/>
</dbReference>
<keyword evidence="6" id="KW-0413">Isomerase</keyword>
<dbReference type="AlphaFoldDB" id="A0A9W6RID9"/>
<dbReference type="RefSeq" id="WP_285620545.1">
    <property type="nucleotide sequence ID" value="NZ_BSTJ01000003.1"/>
</dbReference>
<dbReference type="PANTHER" id="PTHR36204">
    <property type="entry name" value="N-ACETYLMANNOSAMINE-6-PHOSPHATE 2-EPIMERASE-RELATED"/>
    <property type="match status" value="1"/>
</dbReference>
<dbReference type="InterPro" id="IPR013785">
    <property type="entry name" value="Aldolase_TIM"/>
</dbReference>
<dbReference type="NCBIfam" id="NF002231">
    <property type="entry name" value="PRK01130.1"/>
    <property type="match status" value="1"/>
</dbReference>
<dbReference type="GO" id="GO:0019262">
    <property type="term" value="P:N-acetylneuraminate catabolic process"/>
    <property type="evidence" value="ECO:0007669"/>
    <property type="project" value="TreeGrafter"/>
</dbReference>
<evidence type="ECO:0000256" key="6">
    <source>
        <dbReference type="ARBA" id="ARBA00023235"/>
    </source>
</evidence>
<sequence>MIFPRGSLVVSCQAPPASPFHGPAGMTLMARAAALGGAAGIRANGAADIAAIHAAVDLPIIGISKTGDPDGVYITPTFAAAAPLVSAGASIVGLDATLRPRPETLSGLIARIHGELGVPVLADVDSVAAGVAAASAGADLVATTLSGYTGGPVPSEPDLELVRGLAVELSCPIVAEGRYVTPADVSAAFDAGATAVVVGTAITNPTAITRRLVER</sequence>
<evidence type="ECO:0000256" key="7">
    <source>
        <dbReference type="ARBA" id="ARBA00023277"/>
    </source>
</evidence>
<comment type="function">
    <text evidence="2">Converts N-acetylmannosamine-6-phosphate (ManNAc-6-P) to N-acetylglucosamine-6-phosphate (GlcNAc-6-P).</text>
</comment>
<comment type="catalytic activity">
    <reaction evidence="1">
        <text>an N-acyl-D-glucosamine 6-phosphate = an N-acyl-D-mannosamine 6-phosphate</text>
        <dbReference type="Rhea" id="RHEA:23932"/>
        <dbReference type="ChEBI" id="CHEBI:57599"/>
        <dbReference type="ChEBI" id="CHEBI:57666"/>
        <dbReference type="EC" id="5.1.3.9"/>
    </reaction>
</comment>
<comment type="pathway">
    <text evidence="3">Amino-sugar metabolism; N-acetylneuraminate degradation; D-fructose 6-phosphate from N-acetylneuraminate: step 3/5.</text>
</comment>
<protein>
    <recommendedName>
        <fullName evidence="5">N-acylglucosamine-6-phosphate 2-epimerase</fullName>
        <ecNumber evidence="5">5.1.3.9</ecNumber>
    </recommendedName>
</protein>
<evidence type="ECO:0000313" key="9">
    <source>
        <dbReference type="Proteomes" id="UP001165135"/>
    </source>
</evidence>
<dbReference type="PANTHER" id="PTHR36204:SF1">
    <property type="entry name" value="N-ACETYLMANNOSAMINE-6-PHOSPHATE 2-EPIMERASE-RELATED"/>
    <property type="match status" value="1"/>
</dbReference>
<evidence type="ECO:0000256" key="3">
    <source>
        <dbReference type="ARBA" id="ARBA00005081"/>
    </source>
</evidence>
<dbReference type="GO" id="GO:0047465">
    <property type="term" value="F:N-acylglucosamine-6-phosphate 2-epimerase activity"/>
    <property type="evidence" value="ECO:0007669"/>
    <property type="project" value="UniProtKB-EC"/>
</dbReference>
<organism evidence="8 9">
    <name type="scientific">Actinoallomurus iriomotensis</name>
    <dbReference type="NCBI Taxonomy" id="478107"/>
    <lineage>
        <taxon>Bacteria</taxon>
        <taxon>Bacillati</taxon>
        <taxon>Actinomycetota</taxon>
        <taxon>Actinomycetes</taxon>
        <taxon>Streptosporangiales</taxon>
        <taxon>Thermomonosporaceae</taxon>
        <taxon>Actinoallomurus</taxon>
    </lineage>
</organism>
<dbReference type="Proteomes" id="UP001165135">
    <property type="component" value="Unassembled WGS sequence"/>
</dbReference>
<comment type="similarity">
    <text evidence="4">Belongs to the NanE family.</text>
</comment>
<evidence type="ECO:0000256" key="5">
    <source>
        <dbReference type="ARBA" id="ARBA00013180"/>
    </source>
</evidence>
<dbReference type="SUPFAM" id="SSF51366">
    <property type="entry name" value="Ribulose-phoshate binding barrel"/>
    <property type="match status" value="1"/>
</dbReference>
<dbReference type="Pfam" id="PF04131">
    <property type="entry name" value="NanE"/>
    <property type="match status" value="1"/>
</dbReference>
<comment type="caution">
    <text evidence="8">The sequence shown here is derived from an EMBL/GenBank/DDBJ whole genome shotgun (WGS) entry which is preliminary data.</text>
</comment>
<gene>
    <name evidence="8" type="primary">nanE</name>
    <name evidence="8" type="ORF">Airi01_028640</name>
</gene>
<dbReference type="InterPro" id="IPR011060">
    <property type="entry name" value="RibuloseP-bd_barrel"/>
</dbReference>
<dbReference type="GO" id="GO:0006053">
    <property type="term" value="P:N-acetylmannosamine catabolic process"/>
    <property type="evidence" value="ECO:0007669"/>
    <property type="project" value="TreeGrafter"/>
</dbReference>
<dbReference type="EMBL" id="BSTJ01000003">
    <property type="protein sequence ID" value="GLY74597.1"/>
    <property type="molecule type" value="Genomic_DNA"/>
</dbReference>
<evidence type="ECO:0000256" key="1">
    <source>
        <dbReference type="ARBA" id="ARBA00000056"/>
    </source>
</evidence>
<dbReference type="EC" id="5.1.3.9" evidence="5"/>
<evidence type="ECO:0000256" key="4">
    <source>
        <dbReference type="ARBA" id="ARBA00007439"/>
    </source>
</evidence>
<accession>A0A9W6RID9</accession>
<dbReference type="GO" id="GO:0005829">
    <property type="term" value="C:cytosol"/>
    <property type="evidence" value="ECO:0007669"/>
    <property type="project" value="TreeGrafter"/>
</dbReference>
<name>A0A9W6RID9_9ACTN</name>
<keyword evidence="7" id="KW-0119">Carbohydrate metabolism</keyword>
<evidence type="ECO:0000256" key="2">
    <source>
        <dbReference type="ARBA" id="ARBA00002147"/>
    </source>
</evidence>
<evidence type="ECO:0000313" key="8">
    <source>
        <dbReference type="EMBL" id="GLY74597.1"/>
    </source>
</evidence>
<dbReference type="Gene3D" id="3.20.20.70">
    <property type="entry name" value="Aldolase class I"/>
    <property type="match status" value="1"/>
</dbReference>